<dbReference type="InterPro" id="IPR049730">
    <property type="entry name" value="SNF2/RAD54-like_C"/>
</dbReference>
<dbReference type="Pfam" id="PF00271">
    <property type="entry name" value="Helicase_C"/>
    <property type="match status" value="1"/>
</dbReference>
<dbReference type="PANTHER" id="PTHR45626">
    <property type="entry name" value="TRANSCRIPTION TERMINATION FACTOR 2-RELATED"/>
    <property type="match status" value="1"/>
</dbReference>
<feature type="domain" description="RING-type" evidence="13">
    <location>
        <begin position="1102"/>
        <end position="1162"/>
    </location>
</feature>
<dbReference type="GO" id="GO:0000724">
    <property type="term" value="P:double-strand break repair via homologous recombination"/>
    <property type="evidence" value="ECO:0007669"/>
    <property type="project" value="TreeGrafter"/>
</dbReference>
<comment type="caution">
    <text evidence="16">The sequence shown here is derived from an EMBL/GenBank/DDBJ whole genome shotgun (WGS) entry which is preliminary data.</text>
</comment>
<organism evidence="16 17">
    <name type="scientific">Rhodotorula toruloides</name>
    <name type="common">Yeast</name>
    <name type="synonym">Rhodosporidium toruloides</name>
    <dbReference type="NCBI Taxonomy" id="5286"/>
    <lineage>
        <taxon>Eukaryota</taxon>
        <taxon>Fungi</taxon>
        <taxon>Dikarya</taxon>
        <taxon>Basidiomycota</taxon>
        <taxon>Pucciniomycotina</taxon>
        <taxon>Microbotryomycetes</taxon>
        <taxon>Sporidiobolales</taxon>
        <taxon>Sporidiobolaceae</taxon>
        <taxon>Rhodotorula</taxon>
    </lineage>
</organism>
<dbReference type="PROSITE" id="PS51194">
    <property type="entry name" value="HELICASE_CTER"/>
    <property type="match status" value="1"/>
</dbReference>
<evidence type="ECO:0000256" key="10">
    <source>
        <dbReference type="SAM" id="Coils"/>
    </source>
</evidence>
<dbReference type="InterPro" id="IPR038718">
    <property type="entry name" value="SNF2-like_sf"/>
</dbReference>
<feature type="domain" description="Helicase ATP-binding" evidence="14">
    <location>
        <begin position="729"/>
        <end position="924"/>
    </location>
</feature>
<evidence type="ECO:0000256" key="4">
    <source>
        <dbReference type="ARBA" id="ARBA00022771"/>
    </source>
</evidence>
<feature type="transmembrane region" description="Helical" evidence="12">
    <location>
        <begin position="287"/>
        <end position="307"/>
    </location>
</feature>
<dbReference type="GO" id="GO:0008094">
    <property type="term" value="F:ATP-dependent activity, acting on DNA"/>
    <property type="evidence" value="ECO:0007669"/>
    <property type="project" value="TreeGrafter"/>
</dbReference>
<dbReference type="GO" id="GO:0004386">
    <property type="term" value="F:helicase activity"/>
    <property type="evidence" value="ECO:0007669"/>
    <property type="project" value="UniProtKB-KW"/>
</dbReference>
<dbReference type="InterPro" id="IPR000330">
    <property type="entry name" value="SNF2_N"/>
</dbReference>
<feature type="region of interest" description="Disordered" evidence="11">
    <location>
        <begin position="446"/>
        <end position="483"/>
    </location>
</feature>
<sequence>MSGAQDVKLPIYPSDNNDPLSSKGLLNERDEALPTAVTNATSAKSAASMASAEGIKKIWPGYIIMVWIALSSGVILQNAYILRTLQFNYPIALTTWHLVYATIGTRLLLRFTHLLDDLHKVQMSWDRWLRNIVPIGALFSGSLIFSNFAYLSLSVSFIQMLKAFTSVAVLGMSVLFGLEQMQPRKFVIVIAISCGVALASYGEIAFDMGGFICQALGIAFESARLVSIQLLMSGLKMGPLVSLYYFAPVCAGLNMMLIPFFEGAAPFQEALEVVGLPILVGNATTAFALNVAVVFLIGCASSLVLTLSGVIKDILLVLGSVVLMGSTVTFTQFVGYGIALIGLVVFKLPKETVDKELICMEESCYSVIELDPHPKEADGGIARGFGWLYKFWEHIENSAEHRAARDARIVKEKQIKSELPSHAWKTSSSGAASLTAASKFASGSGVKMEDKTFGGTPRASTTTSTAAGSTKKRPSDPLHCSSVRGMLTDDAVDLALDKRPKLEAAPGVLAERRNEPQVGVAPVFATVQPTAADQIAYDEAKSTLTRYELLAEELRSRPPAERNGNYYGQLDLLNGHIAKQKLIVENSKKRFGAAIELVAQPRLGAAAAAVPGAFAGAVGGYAAAYPPVARTSAAAMDPAAAVLARLSGLRNAAGDDSDDEAMWNNFAPVTHEDFDHFIKAALEGEGFEGNENVNAAAAAIGLKSQKEPIEHMTVDLMPHQIIACAWMKEREADKTFGGILADEMGLGKTIEAIANCLINPSADPEEKTTLVVAPLALLNQWEAELTDKVEKGYLSICKYHGAERSKLTAKKLRKYDFVLTTYGTLVADYADEENLEKKAKKAAKKADDPDAWEDFLAPHEDGPLFKMGFYRVILDEAQNIRNKATKVSRAVTRIDALYRWALTGTPVSNSLSDLYPLFRFLQLKPWYDWAMYRENVTSFEKGNPEIAGRKAQAILRTCMLRRKKNSKLDGKMLIELPPRNVELHELEFTEEERDIYTSIEGKAQANFNRFLRQGTVLKNYAHILLLILRLRQICFHPALVADAEKTAEQQEEAKKLVQGEAKRAKNEVGKVFVEKVRKMRLDAAVERCSAEQQGTEAAGDECAICMEDFHESEQGGAVTRCAHIFCYTCLVDVINAEQRGDHDEEGADKMCKDDQRPCPICRQPCGMKDVFKLAAFEPTDEELCTAANMESDRMEDDEDDTLGGFIVPDGDEADDDFGKTVSKKKPKQPNRAIVQDSDDDEHAEQSEAEEEPGPRKNKGKGKQKERPVYELKFIKEQEPSTKMIWAEKEVEHKVIIISSFVSALDMMDIYLKSKGHRTVRYQGDMSITERDESIRFLKKSKKCRVMLLSLKCGGVGLTLTRANRVISLDLAWSNAVENQAFDRVHRIGQKKDVFVNRLTIKDTIEQRILELQKKKQGLADASLGEGGTYKMGKLTTADLAALFGLNVRGQRI</sequence>
<reference evidence="16 17" key="1">
    <citation type="submission" date="2019-07" db="EMBL/GenBank/DDBJ databases">
        <title>Rhodotorula toruloides NBRC10032 genome sequencing.</title>
        <authorList>
            <person name="Shida Y."/>
            <person name="Takaku H."/>
            <person name="Ogasawara W."/>
            <person name="Mori K."/>
        </authorList>
    </citation>
    <scope>NUCLEOTIDE SEQUENCE [LARGE SCALE GENOMIC DNA]</scope>
    <source>
        <strain evidence="16 17">NBRC10032</strain>
    </source>
</reference>
<evidence type="ECO:0000259" key="14">
    <source>
        <dbReference type="PROSITE" id="PS51192"/>
    </source>
</evidence>
<dbReference type="InterPro" id="IPR027417">
    <property type="entry name" value="P-loop_NTPase"/>
</dbReference>
<evidence type="ECO:0000259" key="15">
    <source>
        <dbReference type="PROSITE" id="PS51194"/>
    </source>
</evidence>
<keyword evidence="2" id="KW-0479">Metal-binding</keyword>
<feature type="transmembrane region" description="Helical" evidence="12">
    <location>
        <begin position="243"/>
        <end position="267"/>
    </location>
</feature>
<feature type="compositionally biased region" description="Acidic residues" evidence="11">
    <location>
        <begin position="1236"/>
        <end position="1251"/>
    </location>
</feature>
<evidence type="ECO:0000256" key="7">
    <source>
        <dbReference type="ARBA" id="ARBA00022833"/>
    </source>
</evidence>
<dbReference type="GO" id="GO:0005524">
    <property type="term" value="F:ATP binding"/>
    <property type="evidence" value="ECO:0007669"/>
    <property type="project" value="UniProtKB-KW"/>
</dbReference>
<feature type="transmembrane region" description="Helical" evidence="12">
    <location>
        <begin position="157"/>
        <end position="178"/>
    </location>
</feature>
<dbReference type="Pfam" id="PF03151">
    <property type="entry name" value="TPT"/>
    <property type="match status" value="1"/>
</dbReference>
<dbReference type="InterPro" id="IPR017907">
    <property type="entry name" value="Znf_RING_CS"/>
</dbReference>
<evidence type="ECO:0000256" key="3">
    <source>
        <dbReference type="ARBA" id="ARBA00022741"/>
    </source>
</evidence>
<name>A0A511K8C9_RHOTO</name>
<evidence type="ECO:0000313" key="16">
    <source>
        <dbReference type="EMBL" id="GEM06236.1"/>
    </source>
</evidence>
<proteinExistence type="inferred from homology"/>
<feature type="domain" description="Helicase C-terminal" evidence="15">
    <location>
        <begin position="1282"/>
        <end position="1424"/>
    </location>
</feature>
<gene>
    <name evidence="16" type="ORF">Rt10032_c01g0253</name>
</gene>
<dbReference type="GO" id="GO:0008270">
    <property type="term" value="F:zinc ion binding"/>
    <property type="evidence" value="ECO:0007669"/>
    <property type="project" value="UniProtKB-KW"/>
</dbReference>
<evidence type="ECO:0000256" key="5">
    <source>
        <dbReference type="ARBA" id="ARBA00022801"/>
    </source>
</evidence>
<feature type="transmembrane region" description="Helical" evidence="12">
    <location>
        <begin position="129"/>
        <end position="151"/>
    </location>
</feature>
<feature type="compositionally biased region" description="Low complexity" evidence="11">
    <location>
        <begin position="454"/>
        <end position="469"/>
    </location>
</feature>
<keyword evidence="8" id="KW-0067">ATP-binding</keyword>
<protein>
    <submittedName>
        <fullName evidence="16">SWI/SNF family DNA-dependent ATPase Ris1</fullName>
    </submittedName>
</protein>
<evidence type="ECO:0000259" key="13">
    <source>
        <dbReference type="PROSITE" id="PS50089"/>
    </source>
</evidence>
<dbReference type="InterPro" id="IPR001650">
    <property type="entry name" value="Helicase_C-like"/>
</dbReference>
<keyword evidence="10" id="KW-0175">Coiled coil</keyword>
<dbReference type="EMBL" id="BJWK01000001">
    <property type="protein sequence ID" value="GEM06236.1"/>
    <property type="molecule type" value="Genomic_DNA"/>
</dbReference>
<comment type="similarity">
    <text evidence="1">Belongs to the SNF2/RAD54 helicase family.</text>
</comment>
<keyword evidence="12" id="KW-0812">Transmembrane</keyword>
<dbReference type="Proteomes" id="UP000321518">
    <property type="component" value="Unassembled WGS sequence"/>
</dbReference>
<dbReference type="GO" id="GO:0005737">
    <property type="term" value="C:cytoplasm"/>
    <property type="evidence" value="ECO:0007669"/>
    <property type="project" value="TreeGrafter"/>
</dbReference>
<keyword evidence="12" id="KW-1133">Transmembrane helix</keyword>
<dbReference type="Pfam" id="PF00176">
    <property type="entry name" value="SNF2-rel_dom"/>
    <property type="match status" value="1"/>
</dbReference>
<feature type="transmembrane region" description="Helical" evidence="12">
    <location>
        <begin position="208"/>
        <end position="231"/>
    </location>
</feature>
<keyword evidence="12" id="KW-0472">Membrane</keyword>
<evidence type="ECO:0000313" key="17">
    <source>
        <dbReference type="Proteomes" id="UP000321518"/>
    </source>
</evidence>
<feature type="transmembrane region" description="Helical" evidence="12">
    <location>
        <begin position="59"/>
        <end position="81"/>
    </location>
</feature>
<dbReference type="GO" id="GO:0005634">
    <property type="term" value="C:nucleus"/>
    <property type="evidence" value="ECO:0007669"/>
    <property type="project" value="TreeGrafter"/>
</dbReference>
<evidence type="ECO:0000256" key="6">
    <source>
        <dbReference type="ARBA" id="ARBA00022806"/>
    </source>
</evidence>
<dbReference type="InterPro" id="IPR004853">
    <property type="entry name" value="Sugar_P_trans_dom"/>
</dbReference>
<dbReference type="InterPro" id="IPR001841">
    <property type="entry name" value="Znf_RING"/>
</dbReference>
<dbReference type="PANTHER" id="PTHR45626:SF16">
    <property type="entry name" value="ATP-DEPENDENT HELICASE ULS1"/>
    <property type="match status" value="1"/>
</dbReference>
<evidence type="ECO:0000256" key="1">
    <source>
        <dbReference type="ARBA" id="ARBA00007025"/>
    </source>
</evidence>
<feature type="coiled-coil region" evidence="10">
    <location>
        <begin position="1040"/>
        <end position="1067"/>
    </location>
</feature>
<dbReference type="SMART" id="SM00490">
    <property type="entry name" value="HELICc"/>
    <property type="match status" value="1"/>
</dbReference>
<dbReference type="PROSITE" id="PS50089">
    <property type="entry name" value="ZF_RING_2"/>
    <property type="match status" value="1"/>
</dbReference>
<feature type="transmembrane region" description="Helical" evidence="12">
    <location>
        <begin position="87"/>
        <end position="109"/>
    </location>
</feature>
<dbReference type="Gene3D" id="3.30.40.10">
    <property type="entry name" value="Zinc/RING finger domain, C3HC4 (zinc finger)"/>
    <property type="match status" value="1"/>
</dbReference>
<dbReference type="InterPro" id="IPR013083">
    <property type="entry name" value="Znf_RING/FYVE/PHD"/>
</dbReference>
<dbReference type="PROSITE" id="PS00518">
    <property type="entry name" value="ZF_RING_1"/>
    <property type="match status" value="1"/>
</dbReference>
<feature type="transmembrane region" description="Helical" evidence="12">
    <location>
        <begin position="185"/>
        <end position="202"/>
    </location>
</feature>
<evidence type="ECO:0000256" key="9">
    <source>
        <dbReference type="PROSITE-ProRule" id="PRU00175"/>
    </source>
</evidence>
<dbReference type="Gene3D" id="3.40.50.300">
    <property type="entry name" value="P-loop containing nucleotide triphosphate hydrolases"/>
    <property type="match status" value="2"/>
</dbReference>
<evidence type="ECO:0000256" key="11">
    <source>
        <dbReference type="SAM" id="MobiDB-lite"/>
    </source>
</evidence>
<dbReference type="SMART" id="SM00487">
    <property type="entry name" value="DEXDc"/>
    <property type="match status" value="1"/>
</dbReference>
<feature type="transmembrane region" description="Helical" evidence="12">
    <location>
        <begin position="314"/>
        <end position="346"/>
    </location>
</feature>
<keyword evidence="4 9" id="KW-0863">Zinc-finger</keyword>
<dbReference type="InterPro" id="IPR018957">
    <property type="entry name" value="Znf_C3HC4_RING-type"/>
</dbReference>
<dbReference type="SUPFAM" id="SSF57850">
    <property type="entry name" value="RING/U-box"/>
    <property type="match status" value="1"/>
</dbReference>
<dbReference type="CDD" id="cd18793">
    <property type="entry name" value="SF2_C_SNF"/>
    <property type="match status" value="1"/>
</dbReference>
<keyword evidence="6" id="KW-0347">Helicase</keyword>
<dbReference type="Pfam" id="PF00097">
    <property type="entry name" value="zf-C3HC4"/>
    <property type="match status" value="1"/>
</dbReference>
<evidence type="ECO:0000256" key="12">
    <source>
        <dbReference type="SAM" id="Phobius"/>
    </source>
</evidence>
<feature type="region of interest" description="Disordered" evidence="11">
    <location>
        <begin position="1191"/>
        <end position="1264"/>
    </location>
</feature>
<keyword evidence="5" id="KW-0378">Hydrolase</keyword>
<dbReference type="PROSITE" id="PS51192">
    <property type="entry name" value="HELICASE_ATP_BIND_1"/>
    <property type="match status" value="1"/>
</dbReference>
<keyword evidence="7" id="KW-0862">Zinc</keyword>
<dbReference type="InterPro" id="IPR050628">
    <property type="entry name" value="SNF2_RAD54_helicase_TF"/>
</dbReference>
<dbReference type="SUPFAM" id="SSF52540">
    <property type="entry name" value="P-loop containing nucleoside triphosphate hydrolases"/>
    <property type="match status" value="2"/>
</dbReference>
<dbReference type="OrthoDB" id="423559at2759"/>
<dbReference type="Gene3D" id="3.40.50.10810">
    <property type="entry name" value="Tandem AAA-ATPase domain"/>
    <property type="match status" value="1"/>
</dbReference>
<evidence type="ECO:0000256" key="2">
    <source>
        <dbReference type="ARBA" id="ARBA00022723"/>
    </source>
</evidence>
<keyword evidence="3" id="KW-0547">Nucleotide-binding</keyword>
<dbReference type="InterPro" id="IPR014001">
    <property type="entry name" value="Helicase_ATP-bd"/>
</dbReference>
<dbReference type="SMART" id="SM00184">
    <property type="entry name" value="RING"/>
    <property type="match status" value="1"/>
</dbReference>
<dbReference type="CDD" id="cd18008">
    <property type="entry name" value="DEXDc_SHPRH-like"/>
    <property type="match status" value="1"/>
</dbReference>
<accession>A0A511K8C9</accession>
<evidence type="ECO:0000256" key="8">
    <source>
        <dbReference type="ARBA" id="ARBA00022840"/>
    </source>
</evidence>
<dbReference type="GO" id="GO:0016787">
    <property type="term" value="F:hydrolase activity"/>
    <property type="evidence" value="ECO:0007669"/>
    <property type="project" value="UniProtKB-KW"/>
</dbReference>